<name>A0ABQ4D6X2_9CELL</name>
<proteinExistence type="predicted"/>
<protein>
    <submittedName>
        <fullName evidence="2">Uncharacterized protein</fullName>
    </submittedName>
</protein>
<feature type="region of interest" description="Disordered" evidence="1">
    <location>
        <begin position="74"/>
        <end position="100"/>
    </location>
</feature>
<evidence type="ECO:0000313" key="2">
    <source>
        <dbReference type="EMBL" id="GIG31471.1"/>
    </source>
</evidence>
<dbReference type="Proteomes" id="UP000618382">
    <property type="component" value="Unassembled WGS sequence"/>
</dbReference>
<accession>A0ABQ4D6X2</accession>
<gene>
    <name evidence="2" type="ORF">Col01nite_06300</name>
</gene>
<dbReference type="EMBL" id="BONN01000001">
    <property type="protein sequence ID" value="GIG31471.1"/>
    <property type="molecule type" value="Genomic_DNA"/>
</dbReference>
<keyword evidence="3" id="KW-1185">Reference proteome</keyword>
<reference evidence="2 3" key="1">
    <citation type="submission" date="2021-01" db="EMBL/GenBank/DDBJ databases">
        <title>Whole genome shotgun sequence of Cellulomonas oligotrophica NBRC 109435.</title>
        <authorList>
            <person name="Komaki H."/>
            <person name="Tamura T."/>
        </authorList>
    </citation>
    <scope>NUCLEOTIDE SEQUENCE [LARGE SCALE GENOMIC DNA]</scope>
    <source>
        <strain evidence="2 3">NBRC 109435</strain>
    </source>
</reference>
<evidence type="ECO:0000256" key="1">
    <source>
        <dbReference type="SAM" id="MobiDB-lite"/>
    </source>
</evidence>
<evidence type="ECO:0000313" key="3">
    <source>
        <dbReference type="Proteomes" id="UP000618382"/>
    </source>
</evidence>
<comment type="caution">
    <text evidence="2">The sequence shown here is derived from an EMBL/GenBank/DDBJ whole genome shotgun (WGS) entry which is preliminary data.</text>
</comment>
<organism evidence="2 3">
    <name type="scientific">Cellulomonas oligotrophica</name>
    <dbReference type="NCBI Taxonomy" id="931536"/>
    <lineage>
        <taxon>Bacteria</taxon>
        <taxon>Bacillati</taxon>
        <taxon>Actinomycetota</taxon>
        <taxon>Actinomycetes</taxon>
        <taxon>Micrococcales</taxon>
        <taxon>Cellulomonadaceae</taxon>
        <taxon>Cellulomonas</taxon>
    </lineage>
</organism>
<sequence length="100" mass="10496">MGTREPNRLVEVIERLPVQHEKTTRCSGSPQCVTQDLRIAQLTGLADKTVRGADVLGGTGGDLAMKPTGTAKKVGTSLVSTDPLNGGTPYRHTRIVGAGQ</sequence>